<dbReference type="Proteomes" id="UP000800036">
    <property type="component" value="Unassembled WGS sequence"/>
</dbReference>
<reference evidence="1" key="1">
    <citation type="journal article" date="2020" name="Stud. Mycol.">
        <title>101 Dothideomycetes genomes: a test case for predicting lifestyles and emergence of pathogens.</title>
        <authorList>
            <person name="Haridas S."/>
            <person name="Albert R."/>
            <person name="Binder M."/>
            <person name="Bloem J."/>
            <person name="Labutti K."/>
            <person name="Salamov A."/>
            <person name="Andreopoulos B."/>
            <person name="Baker S."/>
            <person name="Barry K."/>
            <person name="Bills G."/>
            <person name="Bluhm B."/>
            <person name="Cannon C."/>
            <person name="Castanera R."/>
            <person name="Culley D."/>
            <person name="Daum C."/>
            <person name="Ezra D."/>
            <person name="Gonzalez J."/>
            <person name="Henrissat B."/>
            <person name="Kuo A."/>
            <person name="Liang C."/>
            <person name="Lipzen A."/>
            <person name="Lutzoni F."/>
            <person name="Magnuson J."/>
            <person name="Mondo S."/>
            <person name="Nolan M."/>
            <person name="Ohm R."/>
            <person name="Pangilinan J."/>
            <person name="Park H.-J."/>
            <person name="Ramirez L."/>
            <person name="Alfaro M."/>
            <person name="Sun H."/>
            <person name="Tritt A."/>
            <person name="Yoshinaga Y."/>
            <person name="Zwiers L.-H."/>
            <person name="Turgeon B."/>
            <person name="Goodwin S."/>
            <person name="Spatafora J."/>
            <person name="Crous P."/>
            <person name="Grigoriev I."/>
        </authorList>
    </citation>
    <scope>NUCLEOTIDE SEQUENCE</scope>
    <source>
        <strain evidence="1">CBS 107.79</strain>
    </source>
</reference>
<accession>A0A6A5UNH1</accession>
<evidence type="ECO:0000313" key="1">
    <source>
        <dbReference type="EMBL" id="KAF1966481.1"/>
    </source>
</evidence>
<name>A0A6A5UNH1_9PLEO</name>
<evidence type="ECO:0000313" key="2">
    <source>
        <dbReference type="Proteomes" id="UP000800036"/>
    </source>
</evidence>
<dbReference type="EMBL" id="ML976745">
    <property type="protein sequence ID" value="KAF1966481.1"/>
    <property type="molecule type" value="Genomic_DNA"/>
</dbReference>
<sequence length="301" mass="32179">MLIKISVRDAPALPSAPSRFKRSAVQERSLPSELFKRADICAYVSDNNGVPVAIETKYIQFVICLVRVSINTTVNYYIPYPETTITQQETVSAVATTTVTSTSTTITVAATPTAWAACQTNNIGNSYTLNSIYNATTNRTLYFDRIFFERPSRNNTDINEITVLAVDPMDCCVKCQTAAEGCSEAFFAPAAKKCRLRLRNTISPVPVLGLPGIAPSPSLTRGALATGTAAPAVNPICPLGSATEHVGTIDGQYGFNPALARSFINGPCGSLSVDFQPFDNRSAVAAPVATPVGRMVRALRS</sequence>
<dbReference type="OrthoDB" id="5428787at2759"/>
<organism evidence="1 2">
    <name type="scientific">Bimuria novae-zelandiae CBS 107.79</name>
    <dbReference type="NCBI Taxonomy" id="1447943"/>
    <lineage>
        <taxon>Eukaryota</taxon>
        <taxon>Fungi</taxon>
        <taxon>Dikarya</taxon>
        <taxon>Ascomycota</taxon>
        <taxon>Pezizomycotina</taxon>
        <taxon>Dothideomycetes</taxon>
        <taxon>Pleosporomycetidae</taxon>
        <taxon>Pleosporales</taxon>
        <taxon>Massarineae</taxon>
        <taxon>Didymosphaeriaceae</taxon>
        <taxon>Bimuria</taxon>
    </lineage>
</organism>
<keyword evidence="2" id="KW-1185">Reference proteome</keyword>
<gene>
    <name evidence="1" type="ORF">BU23DRAFT_603508</name>
</gene>
<protein>
    <submittedName>
        <fullName evidence="1">Uncharacterized protein</fullName>
    </submittedName>
</protein>
<proteinExistence type="predicted"/>
<dbReference type="AlphaFoldDB" id="A0A6A5UNH1"/>